<accession>A0A9N9RYI1</accession>
<keyword evidence="2" id="KW-0732">Signal</keyword>
<gene>
    <name evidence="3" type="ORF">CHIRRI_LOCUS9058</name>
</gene>
<evidence type="ECO:0008006" key="5">
    <source>
        <dbReference type="Google" id="ProtNLM"/>
    </source>
</evidence>
<feature type="chain" id="PRO_5040184894" description="Meckelin-like" evidence="2">
    <location>
        <begin position="28"/>
        <end position="1049"/>
    </location>
</feature>
<reference evidence="3" key="1">
    <citation type="submission" date="2022-01" db="EMBL/GenBank/DDBJ databases">
        <authorList>
            <person name="King R."/>
        </authorList>
    </citation>
    <scope>NUCLEOTIDE SEQUENCE</scope>
</reference>
<keyword evidence="1" id="KW-1133">Transmembrane helix</keyword>
<dbReference type="Pfam" id="PF09773">
    <property type="entry name" value="Meckelin"/>
    <property type="match status" value="1"/>
</dbReference>
<dbReference type="InterPro" id="IPR019170">
    <property type="entry name" value="Meckelin"/>
</dbReference>
<feature type="transmembrane region" description="Helical" evidence="1">
    <location>
        <begin position="559"/>
        <end position="580"/>
    </location>
</feature>
<evidence type="ECO:0000313" key="3">
    <source>
        <dbReference type="EMBL" id="CAG9806197.1"/>
    </source>
</evidence>
<keyword evidence="1" id="KW-0812">Transmembrane</keyword>
<evidence type="ECO:0000256" key="2">
    <source>
        <dbReference type="SAM" id="SignalP"/>
    </source>
</evidence>
<dbReference type="EMBL" id="OU895878">
    <property type="protein sequence ID" value="CAG9806197.1"/>
    <property type="molecule type" value="Genomic_DNA"/>
</dbReference>
<dbReference type="GO" id="GO:0060271">
    <property type="term" value="P:cilium assembly"/>
    <property type="evidence" value="ECO:0007669"/>
    <property type="project" value="InterPro"/>
</dbReference>
<evidence type="ECO:0000313" key="4">
    <source>
        <dbReference type="Proteomes" id="UP001153620"/>
    </source>
</evidence>
<proteinExistence type="predicted"/>
<keyword evidence="1" id="KW-0472">Membrane</keyword>
<dbReference type="PANTHER" id="PTHR21274:SF0">
    <property type="entry name" value="MECKELIN"/>
    <property type="match status" value="1"/>
</dbReference>
<dbReference type="GO" id="GO:0036038">
    <property type="term" value="C:MKS complex"/>
    <property type="evidence" value="ECO:0007669"/>
    <property type="project" value="InterPro"/>
</dbReference>
<dbReference type="AlphaFoldDB" id="A0A9N9RYI1"/>
<feature type="transmembrane region" description="Helical" evidence="1">
    <location>
        <begin position="755"/>
        <end position="772"/>
    </location>
</feature>
<feature type="transmembrane region" description="Helical" evidence="1">
    <location>
        <begin position="514"/>
        <end position="538"/>
    </location>
</feature>
<feature type="transmembrane region" description="Helical" evidence="1">
    <location>
        <begin position="600"/>
        <end position="618"/>
    </location>
</feature>
<keyword evidence="4" id="KW-1185">Reference proteome</keyword>
<dbReference type="OrthoDB" id="419138at2759"/>
<sequence>MNLGQGVIKKIILVSALIIIFSSCTIGSDDDENFYFANSNNNKFFANNRRNCQPNYYFDVDYFKCRLCDGNFHLSVAKQKNQCNCDKNSTEIFEYDNILRRPICKPLSEVVPETKCLLHFVNSTDFSAVRKVVRVYRLPVSTKQKCFCDSRLNEEYHGKYCIRYELFKDLKNYQQYKNLPLTQTLNLSYELKFIVLFCKILHRRDYCNYLANLCVLTHFNLDKNGPCYSFYQQQNQHLAIDEGGNIYGSSEGNEFNGGEKMKPFLFFRGKKNNKNLFDKFIDFSYNIENANSTINFTILNYNLYGNVSDLRPMKLSDLNLCNQYTTYMDGVKFASNYFSKCSINLRELIALMPETSFSTLYLNYFENQVNFLQIVPILIRNAYEANKQEDIERWQLVKRFFLIDTVSGKNLNSGKNTNNDDDGDEMETAKFYEQYSQINYVKSIEIRFHLSDDDENSDEFNKINIPVIIMEYGSMNLTQIANKMKSSVTYDESELYNVDFSFKIKFTMRPNLNFFFQIILPIFILIAFFNALMCTFIYKISQQKMEYDLSILLNFIINLMANVSNAFFIFILIFIAYVFFVYKTQSSVVKIMLPLEREEAVIEILLVFAIIFKIVKLMKLFYDMITLDIFFIDWERPKVYNTSDHFFHGSNKSHPGTPSITSSFKPTLSSPSPTNDCVSAWRNYFVANEWQELITKRKVSVQLHIIFVIAALMLFGFENFASTDFDFNLNVTSFQHYLSHYRMDKEASDIVNGNILLKVATGAIIYLTAYILQRIWNFLIYERFIDNCLQQFIDVASIANISVLILINSYGFYIHGRSVHGRSDIDTFNMILQFKREEENLCGHRGLLPSSDQQTYTILAPRNLRTFYEKLISPIQNKSNHYHQQFNHQSMKFEQNFEKTILTYHNINRFFAAFIDHALKDVDYVIKEKNLFEKIFDCELESTINNDSKGIFYFDNGHSFDKVLFYGNENSIFGFEYLLFIFLLFVTGNFLIATLSIGIIFKVIIISELAEGSQIGFVMLSNNFCCEILSTDPSQINDIAALLMYNTPK</sequence>
<protein>
    <recommendedName>
        <fullName evidence="5">Meckelin-like</fullName>
    </recommendedName>
</protein>
<feature type="transmembrane region" description="Helical" evidence="1">
    <location>
        <begin position="977"/>
        <end position="1001"/>
    </location>
</feature>
<evidence type="ECO:0000256" key="1">
    <source>
        <dbReference type="SAM" id="Phobius"/>
    </source>
</evidence>
<dbReference type="Proteomes" id="UP001153620">
    <property type="component" value="Chromosome 2"/>
</dbReference>
<feature type="transmembrane region" description="Helical" evidence="1">
    <location>
        <begin position="699"/>
        <end position="717"/>
    </location>
</feature>
<reference evidence="3" key="2">
    <citation type="submission" date="2022-10" db="EMBL/GenBank/DDBJ databases">
        <authorList>
            <consortium name="ENA_rothamsted_submissions"/>
            <consortium name="culmorum"/>
            <person name="King R."/>
        </authorList>
    </citation>
    <scope>NUCLEOTIDE SEQUENCE</scope>
</reference>
<feature type="transmembrane region" description="Helical" evidence="1">
    <location>
        <begin position="792"/>
        <end position="813"/>
    </location>
</feature>
<dbReference type="PANTHER" id="PTHR21274">
    <property type="entry name" value="MECKELIN"/>
    <property type="match status" value="1"/>
</dbReference>
<name>A0A9N9RYI1_9DIPT</name>
<organism evidence="3 4">
    <name type="scientific">Chironomus riparius</name>
    <dbReference type="NCBI Taxonomy" id="315576"/>
    <lineage>
        <taxon>Eukaryota</taxon>
        <taxon>Metazoa</taxon>
        <taxon>Ecdysozoa</taxon>
        <taxon>Arthropoda</taxon>
        <taxon>Hexapoda</taxon>
        <taxon>Insecta</taxon>
        <taxon>Pterygota</taxon>
        <taxon>Neoptera</taxon>
        <taxon>Endopterygota</taxon>
        <taxon>Diptera</taxon>
        <taxon>Nematocera</taxon>
        <taxon>Chironomoidea</taxon>
        <taxon>Chironomidae</taxon>
        <taxon>Chironominae</taxon>
        <taxon>Chironomus</taxon>
    </lineage>
</organism>
<feature type="signal peptide" evidence="2">
    <location>
        <begin position="1"/>
        <end position="27"/>
    </location>
</feature>